<dbReference type="SUPFAM" id="SSF52540">
    <property type="entry name" value="P-loop containing nucleoside triphosphate hydrolases"/>
    <property type="match status" value="1"/>
</dbReference>
<dbReference type="GO" id="GO:0022857">
    <property type="term" value="F:transmembrane transporter activity"/>
    <property type="evidence" value="ECO:0007669"/>
    <property type="project" value="TreeGrafter"/>
</dbReference>
<dbReference type="AlphaFoldDB" id="A0A1T4K3I1"/>
<dbReference type="EMBL" id="FUWO01000003">
    <property type="protein sequence ID" value="SJZ36959.1"/>
    <property type="molecule type" value="Genomic_DNA"/>
</dbReference>
<dbReference type="Pfam" id="PF02687">
    <property type="entry name" value="FtsX"/>
    <property type="match status" value="1"/>
</dbReference>
<organism evidence="8 9">
    <name type="scientific">Globicatella sulfidifaciens DSM 15739</name>
    <dbReference type="NCBI Taxonomy" id="1121925"/>
    <lineage>
        <taxon>Bacteria</taxon>
        <taxon>Bacillati</taxon>
        <taxon>Bacillota</taxon>
        <taxon>Bacilli</taxon>
        <taxon>Lactobacillales</taxon>
        <taxon>Aerococcaceae</taxon>
        <taxon>Globicatella</taxon>
    </lineage>
</organism>
<keyword evidence="9" id="KW-1185">Reference proteome</keyword>
<dbReference type="GO" id="GO:0005886">
    <property type="term" value="C:plasma membrane"/>
    <property type="evidence" value="ECO:0007669"/>
    <property type="project" value="UniProtKB-SubCell"/>
</dbReference>
<keyword evidence="3 6" id="KW-0812">Transmembrane</keyword>
<feature type="transmembrane region" description="Helical" evidence="6">
    <location>
        <begin position="251"/>
        <end position="270"/>
    </location>
</feature>
<dbReference type="InterPro" id="IPR027417">
    <property type="entry name" value="P-loop_NTPase"/>
</dbReference>
<feature type="transmembrane region" description="Helical" evidence="6">
    <location>
        <begin position="643"/>
        <end position="664"/>
    </location>
</feature>
<dbReference type="PANTHER" id="PTHR24220">
    <property type="entry name" value="IMPORT ATP-BINDING PROTEIN"/>
    <property type="match status" value="1"/>
</dbReference>
<keyword evidence="4 6" id="KW-1133">Transmembrane helix</keyword>
<evidence type="ECO:0000313" key="8">
    <source>
        <dbReference type="EMBL" id="SJZ36959.1"/>
    </source>
</evidence>
<dbReference type="Gene3D" id="3.40.50.300">
    <property type="entry name" value="P-loop containing nucleotide triphosphate hydrolases"/>
    <property type="match status" value="1"/>
</dbReference>
<dbReference type="RefSeq" id="WP_078755378.1">
    <property type="nucleotide sequence ID" value="NZ_FUWO01000003.1"/>
</dbReference>
<feature type="transmembrane region" description="Helical" evidence="6">
    <location>
        <begin position="676"/>
        <end position="699"/>
    </location>
</feature>
<evidence type="ECO:0000313" key="9">
    <source>
        <dbReference type="Proteomes" id="UP000189941"/>
    </source>
</evidence>
<dbReference type="GO" id="GO:0016887">
    <property type="term" value="F:ATP hydrolysis activity"/>
    <property type="evidence" value="ECO:0007669"/>
    <property type="project" value="InterPro"/>
</dbReference>
<sequence length="716" mass="82492">MIEFRKVTKTEKEALILDGASFSIKSPGKIYTIYYDDEAQKDNLLGILFGLDSYFEGDYLLFDQNVHDFSEEDWHRVRNLEMQIVYQNQKLNDLMTVWDNLAKLGLFPEEEINEQLVALSLEDVKYKRVSELSTSERMKLAIARSLLLKPKILLLDEPTNGLELNNIHYLMQYIHHLKEKGLTIIILSNNMSVIENSDDIFQFKNHKIVKIKSSDEVTQPIAETCKKANIVKKTPYLQASSLLQAKRLENVLMLVPVAVVFSLLFMLFSLQFSRITNRFEGLFSTVTENTIVIDTGELIPNAQRVLFGNGTTSKLSDGSKLYFSNEDIDNVKNIKGVESVVNTDKNLFLEKNPEGYGLNLIYNQDQLSNQIKNQFKYKKGEFYIGFGFKMLTVPKEASSNFNPEQLTIIEGEYPDDDSNQVLVPDLFIQSYYQHQDYHNVVGETVSFETVSVDNQLDVKKSDYIISGVYHLDTSNTSELYFPIYVPWSHFLINIERDNLMDYYNSLKMMYNSSGLVKGINTVEMFNSFEEFEKAYGSGYATMIIELESDADQQVIAEEIERLFPQYVQLSHHSFKNGTIAEDYQREKLRLIGISSLVSLVLGLLLSLFNRQCFKRHTDQLAIQFSLGYSRGEVQRILIYEQLILFYLSFLSAYILSSVIYLIHFKNTLYLNGINQLFNPVVIATLFFLVNISLLVALIWNVTRVKEKQLYNSLLGK</sequence>
<evidence type="ECO:0000256" key="4">
    <source>
        <dbReference type="ARBA" id="ARBA00022989"/>
    </source>
</evidence>
<evidence type="ECO:0000256" key="3">
    <source>
        <dbReference type="ARBA" id="ARBA00022692"/>
    </source>
</evidence>
<evidence type="ECO:0000256" key="2">
    <source>
        <dbReference type="ARBA" id="ARBA00022475"/>
    </source>
</evidence>
<keyword evidence="2" id="KW-1003">Cell membrane</keyword>
<dbReference type="Proteomes" id="UP000189941">
    <property type="component" value="Unassembled WGS sequence"/>
</dbReference>
<keyword evidence="5 6" id="KW-0472">Membrane</keyword>
<evidence type="ECO:0000256" key="6">
    <source>
        <dbReference type="SAM" id="Phobius"/>
    </source>
</evidence>
<dbReference type="STRING" id="1121925.SAMN02746011_00553"/>
<comment type="subcellular location">
    <subcellularLocation>
        <location evidence="1">Cell membrane</location>
        <topology evidence="1">Multi-pass membrane protein</topology>
    </subcellularLocation>
</comment>
<dbReference type="OrthoDB" id="2079174at2"/>
<dbReference type="InterPro" id="IPR015854">
    <property type="entry name" value="ABC_transpr_LolD-like"/>
</dbReference>
<dbReference type="GO" id="GO:0005524">
    <property type="term" value="F:ATP binding"/>
    <property type="evidence" value="ECO:0007669"/>
    <property type="project" value="InterPro"/>
</dbReference>
<feature type="domain" description="ABC transporter" evidence="7">
    <location>
        <begin position="2"/>
        <end position="230"/>
    </location>
</feature>
<accession>A0A1T4K3I1</accession>
<dbReference type="PROSITE" id="PS50893">
    <property type="entry name" value="ABC_TRANSPORTER_2"/>
    <property type="match status" value="1"/>
</dbReference>
<gene>
    <name evidence="8" type="ORF">SAMN02746011_00553</name>
</gene>
<protein>
    <submittedName>
        <fullName evidence="8">ABC-type lipoprotein export system, ATPase component</fullName>
    </submittedName>
</protein>
<reference evidence="9" key="1">
    <citation type="submission" date="2017-02" db="EMBL/GenBank/DDBJ databases">
        <authorList>
            <person name="Varghese N."/>
            <person name="Submissions S."/>
        </authorList>
    </citation>
    <scope>NUCLEOTIDE SEQUENCE [LARGE SCALE GENOMIC DNA]</scope>
    <source>
        <strain evidence="9">DSM 15739</strain>
    </source>
</reference>
<evidence type="ECO:0000259" key="7">
    <source>
        <dbReference type="PROSITE" id="PS50893"/>
    </source>
</evidence>
<feature type="transmembrane region" description="Helical" evidence="6">
    <location>
        <begin position="588"/>
        <end position="608"/>
    </location>
</feature>
<proteinExistence type="predicted"/>
<keyword evidence="8" id="KW-0449">Lipoprotein</keyword>
<dbReference type="InterPro" id="IPR003439">
    <property type="entry name" value="ABC_transporter-like_ATP-bd"/>
</dbReference>
<dbReference type="Pfam" id="PF00005">
    <property type="entry name" value="ABC_tran"/>
    <property type="match status" value="1"/>
</dbReference>
<evidence type="ECO:0000256" key="5">
    <source>
        <dbReference type="ARBA" id="ARBA00023136"/>
    </source>
</evidence>
<name>A0A1T4K3I1_9LACT</name>
<dbReference type="InterPro" id="IPR003838">
    <property type="entry name" value="ABC3_permease_C"/>
</dbReference>
<evidence type="ECO:0000256" key="1">
    <source>
        <dbReference type="ARBA" id="ARBA00004651"/>
    </source>
</evidence>